<reference evidence="1" key="1">
    <citation type="journal article" date="2020" name="Stud. Mycol.">
        <title>101 Dothideomycetes genomes: a test case for predicting lifestyles and emergence of pathogens.</title>
        <authorList>
            <person name="Haridas S."/>
            <person name="Albert R."/>
            <person name="Binder M."/>
            <person name="Bloem J."/>
            <person name="Labutti K."/>
            <person name="Salamov A."/>
            <person name="Andreopoulos B."/>
            <person name="Baker S."/>
            <person name="Barry K."/>
            <person name="Bills G."/>
            <person name="Bluhm B."/>
            <person name="Cannon C."/>
            <person name="Castanera R."/>
            <person name="Culley D."/>
            <person name="Daum C."/>
            <person name="Ezra D."/>
            <person name="Gonzalez J."/>
            <person name="Henrissat B."/>
            <person name="Kuo A."/>
            <person name="Liang C."/>
            <person name="Lipzen A."/>
            <person name="Lutzoni F."/>
            <person name="Magnuson J."/>
            <person name="Mondo S."/>
            <person name="Nolan M."/>
            <person name="Ohm R."/>
            <person name="Pangilinan J."/>
            <person name="Park H.-J."/>
            <person name="Ramirez L."/>
            <person name="Alfaro M."/>
            <person name="Sun H."/>
            <person name="Tritt A."/>
            <person name="Yoshinaga Y."/>
            <person name="Zwiers L.-H."/>
            <person name="Turgeon B."/>
            <person name="Goodwin S."/>
            <person name="Spatafora J."/>
            <person name="Crous P."/>
            <person name="Grigoriev I."/>
        </authorList>
    </citation>
    <scope>NUCLEOTIDE SEQUENCE</scope>
    <source>
        <strain evidence="1">CBS 110217</strain>
    </source>
</reference>
<dbReference type="EMBL" id="ML978156">
    <property type="protein sequence ID" value="KAF2035709.1"/>
    <property type="molecule type" value="Genomic_DNA"/>
</dbReference>
<proteinExistence type="predicted"/>
<evidence type="ECO:0000313" key="2">
    <source>
        <dbReference type="Proteomes" id="UP000799777"/>
    </source>
</evidence>
<evidence type="ECO:0000313" key="1">
    <source>
        <dbReference type="EMBL" id="KAF2035709.1"/>
    </source>
</evidence>
<comment type="caution">
    <text evidence="1">The sequence shown here is derived from an EMBL/GenBank/DDBJ whole genome shotgun (WGS) entry which is preliminary data.</text>
</comment>
<accession>A0A9P4HLF4</accession>
<name>A0A9P4HLF4_9PLEO</name>
<dbReference type="OrthoDB" id="3643156at2759"/>
<gene>
    <name evidence="1" type="ORF">EK21DRAFT_106560</name>
</gene>
<keyword evidence="2" id="KW-1185">Reference proteome</keyword>
<protein>
    <submittedName>
        <fullName evidence="1">Uncharacterized protein</fullName>
    </submittedName>
</protein>
<organism evidence="1 2">
    <name type="scientific">Setomelanomma holmii</name>
    <dbReference type="NCBI Taxonomy" id="210430"/>
    <lineage>
        <taxon>Eukaryota</taxon>
        <taxon>Fungi</taxon>
        <taxon>Dikarya</taxon>
        <taxon>Ascomycota</taxon>
        <taxon>Pezizomycotina</taxon>
        <taxon>Dothideomycetes</taxon>
        <taxon>Pleosporomycetidae</taxon>
        <taxon>Pleosporales</taxon>
        <taxon>Pleosporineae</taxon>
        <taxon>Phaeosphaeriaceae</taxon>
        <taxon>Setomelanomma</taxon>
    </lineage>
</organism>
<dbReference type="Proteomes" id="UP000799777">
    <property type="component" value="Unassembled WGS sequence"/>
</dbReference>
<dbReference type="AlphaFoldDB" id="A0A9P4HLF4"/>
<sequence>MSAPRELYLPPLYTANLANEGLRSDAIIGMAPTVDHATVSARFENGSFADLGRAEANNDPPYKSMKEQSDDLPRQLWRAALQKIGRPAPYDAFVLSQMLEAIATITESFIHHFQSATISYPTLTALYQEDIANAVIYRGIKFLPSMGRRHNQPWKLVAAYAGHSLGFCKSYDDTARCHREEGDLRKAKGNIGRIYTKRTLVTDHFFK</sequence>